<gene>
    <name evidence="2" type="ORF">HAT2_00084</name>
</gene>
<evidence type="ECO:0000313" key="3">
    <source>
        <dbReference type="Proteomes" id="UP000253816"/>
    </source>
</evidence>
<proteinExistence type="predicted"/>
<evidence type="ECO:0000313" key="2">
    <source>
        <dbReference type="EMBL" id="RDB31807.1"/>
    </source>
</evidence>
<dbReference type="RefSeq" id="WP_114544061.1">
    <property type="nucleotide sequence ID" value="NZ_QQBG01000007.1"/>
</dbReference>
<organism evidence="2 3">
    <name type="scientific">Candidatus Similichlamydia laticola</name>
    <dbReference type="NCBI Taxonomy" id="2170265"/>
    <lineage>
        <taxon>Bacteria</taxon>
        <taxon>Pseudomonadati</taxon>
        <taxon>Chlamydiota</taxon>
        <taxon>Chlamydiia</taxon>
        <taxon>Parachlamydiales</taxon>
        <taxon>Candidatus Parilichlamydiaceae</taxon>
        <taxon>Candidatus Similichlamydia</taxon>
    </lineage>
</organism>
<protein>
    <submittedName>
        <fullName evidence="2">Uncharacterized protein</fullName>
    </submittedName>
</protein>
<keyword evidence="3" id="KW-1185">Reference proteome</keyword>
<feature type="region of interest" description="Disordered" evidence="1">
    <location>
        <begin position="198"/>
        <end position="233"/>
    </location>
</feature>
<accession>A0A369KFX4</accession>
<dbReference type="AlphaFoldDB" id="A0A369KFX4"/>
<dbReference type="EMBL" id="QQBG01000007">
    <property type="protein sequence ID" value="RDB31807.1"/>
    <property type="molecule type" value="Genomic_DNA"/>
</dbReference>
<comment type="caution">
    <text evidence="2">The sequence shown here is derived from an EMBL/GenBank/DDBJ whole genome shotgun (WGS) entry which is preliminary data.</text>
</comment>
<name>A0A369KFX4_9BACT</name>
<evidence type="ECO:0000256" key="1">
    <source>
        <dbReference type="SAM" id="MobiDB-lite"/>
    </source>
</evidence>
<dbReference type="OrthoDB" id="9979423at2"/>
<dbReference type="Proteomes" id="UP000253816">
    <property type="component" value="Unassembled WGS sequence"/>
</dbReference>
<sequence length="405" mass="43579">MPETVKKVSAQPNADAVQQSVANFSADVRDALEQDQRRSVGDRIAVEKNFQSFGILDTTASESVPNGQVQNVIRQTPAKSVSTLAPNYLAESDVAAVFTALEKVFSSKLIVTGKLSAFNKDALDRYSESMKAKIRQNQVELEAEIDKMTAQQTALHMATVGAAIQLASTLLSVAGSVLNQVLTRPDSTRVQEVRNAPPRFGASRTGREIPADETPGEANVFVPGPDQAEPAPDTRIDTRKPSGQLEITLESEENIDPVSPPIVQQLEEQLEIVLNQDLGPVSPEQQVENNVSELREQVKTTSLDLKDRIQLALSGLQTAGQALGGMVSQIGQAQAAELEAQALETQKNARQATAALDGYIQLIQAAIKGVGKDQKTVLEEAGSIVSIIEDRASTMKEASMRVFRA</sequence>
<reference evidence="2 3" key="1">
    <citation type="submission" date="2018-07" db="EMBL/GenBank/DDBJ databases">
        <title>Comparative genomics of the Candidatus Parilichlamydiaceae reveals evidence of convergent evolution and genome reduction in the phylum Chlamydiae.</title>
        <authorList>
            <person name="Taylor-Brown A."/>
            <person name="Polkinghorne A."/>
        </authorList>
    </citation>
    <scope>NUCLEOTIDE SEQUENCE [LARGE SCALE GENOMIC DNA]</scope>
    <source>
        <strain evidence="2 3">Hat2</strain>
    </source>
</reference>